<name>A0A2I7W5D7_MYCTX</name>
<dbReference type="AlphaFoldDB" id="A0A2I7W5D7"/>
<dbReference type="EMBL" id="CP024614">
    <property type="protein sequence ID" value="AUS50132.1"/>
    <property type="molecule type" value="Genomic_DNA"/>
</dbReference>
<organism evidence="1 2">
    <name type="scientific">Mycobacterium tuberculosis</name>
    <dbReference type="NCBI Taxonomy" id="1773"/>
    <lineage>
        <taxon>Bacteria</taxon>
        <taxon>Bacillati</taxon>
        <taxon>Actinomycetota</taxon>
        <taxon>Actinomycetes</taxon>
        <taxon>Mycobacteriales</taxon>
        <taxon>Mycobacteriaceae</taxon>
        <taxon>Mycobacterium</taxon>
        <taxon>Mycobacterium tuberculosis complex</taxon>
    </lineage>
</organism>
<accession>A0A2I7W5D7</accession>
<reference evidence="1 2" key="1">
    <citation type="submission" date="2017-10" db="EMBL/GenBank/DDBJ databases">
        <title>Clinical isolate obtained from a human patient with meningeal tuberculosis in michoacan, Mexico.</title>
        <authorList>
            <person name="Guillen-Nepita A.L."/>
            <person name="Negrete-Paz A.M."/>
            <person name="Vazquez-Marrufo G."/>
            <person name="Cruz-Hernandez A."/>
            <person name="Fresia P."/>
            <person name="Naya H."/>
            <person name="Vazquez-Garciduenas M.S."/>
        </authorList>
    </citation>
    <scope>NUCLEOTIDE SEQUENCE [LARGE SCALE GENOMIC DNA]</scope>
    <source>
        <strain evidence="2">Beijing/MYC004</strain>
    </source>
</reference>
<dbReference type="Proteomes" id="UP000236349">
    <property type="component" value="Chromosome"/>
</dbReference>
<gene>
    <name evidence="1" type="ORF">CAB90_01187</name>
</gene>
<sequence length="78" mass="8599">MFEPIVRVLPLGLQAGNRPVVNANDRPGIGHELIVPGAAQTAYRSARQRPHLDADSAGQWLRPGILAVRSDSFEDYRH</sequence>
<proteinExistence type="predicted"/>
<protein>
    <submittedName>
        <fullName evidence="1">Uncharacterized protein</fullName>
    </submittedName>
</protein>
<evidence type="ECO:0000313" key="2">
    <source>
        <dbReference type="Proteomes" id="UP000236349"/>
    </source>
</evidence>
<evidence type="ECO:0000313" key="1">
    <source>
        <dbReference type="EMBL" id="AUS50132.1"/>
    </source>
</evidence>